<dbReference type="InterPro" id="IPR002765">
    <property type="entry name" value="UPF0145_YbjQ-like"/>
</dbReference>
<reference evidence="2" key="1">
    <citation type="submission" date="2024-02" db="EMBL/GenBank/DDBJ databases">
        <title>Sediminibacterium planktonica sp. nov. and Sediminibacterium longus sp. nov., isolated from surface lake and river water.</title>
        <authorList>
            <person name="Watanabe K."/>
            <person name="Takemine S."/>
            <person name="Ishii Y."/>
            <person name="Ogata Y."/>
            <person name="Shindo C."/>
            <person name="Suda W."/>
        </authorList>
    </citation>
    <scope>NUCLEOTIDE SEQUENCE</scope>
    <source>
        <strain evidence="2">KACHI17</strain>
    </source>
</reference>
<dbReference type="InterPro" id="IPR035439">
    <property type="entry name" value="UPF0145_dom_sf"/>
</dbReference>
<proteinExistence type="inferred from homology"/>
<accession>A0AAT9GI80</accession>
<dbReference type="AlphaFoldDB" id="A0AAT9GI80"/>
<dbReference type="PANTHER" id="PTHR34068:SF1">
    <property type="entry name" value="UPF0145 PROTEIN YBJQ"/>
    <property type="match status" value="1"/>
</dbReference>
<dbReference type="SUPFAM" id="SSF117782">
    <property type="entry name" value="YbjQ-like"/>
    <property type="match status" value="1"/>
</dbReference>
<protein>
    <submittedName>
        <fullName evidence="2">Uncharacterized protein</fullName>
    </submittedName>
</protein>
<evidence type="ECO:0000256" key="1">
    <source>
        <dbReference type="ARBA" id="ARBA00010751"/>
    </source>
</evidence>
<evidence type="ECO:0000313" key="2">
    <source>
        <dbReference type="EMBL" id="BFG70293.1"/>
    </source>
</evidence>
<dbReference type="Pfam" id="PF01906">
    <property type="entry name" value="YbjQ_1"/>
    <property type="match status" value="1"/>
</dbReference>
<sequence>MLNSRDVLVTTTSSLDGITIKQYLRPLSAHVVAGTNFFSDFFASFSDFFGGRSGSYQKQLASLYNEAIEKLKIAAYEAGANCIVGLHIDLDEISGKNKSMFMLTAIGTAVIIEAHEKKQKIESSLKVDNVSSDKLQMLIKKNEVIEQAEQKKLEIDDNIWDFIIQNHIHEVYEYVIFKFKKSIAAYNENPNGYNDFRKKLVSYIDSLPDDERSLLVHKTIAETDDEKLALRLTEIVGELQILDLQRVDDFLNNESFDKQKRVTRLLCYDKPFYNKSDIEYLKGILDRMNNLFVERGTRTMKKQLLSSKEKEMWTCECGKLNDIDSSCSSCFKDIYGFSASDISAQKAISFIKYKIELLEGLL</sequence>
<dbReference type="EMBL" id="AP029612">
    <property type="protein sequence ID" value="BFG70293.1"/>
    <property type="molecule type" value="Genomic_DNA"/>
</dbReference>
<dbReference type="PANTHER" id="PTHR34068">
    <property type="entry name" value="UPF0145 PROTEIN YBJQ"/>
    <property type="match status" value="1"/>
</dbReference>
<organism evidence="2">
    <name type="scientific">Sediminibacterium sp. KACHI17</name>
    <dbReference type="NCBI Taxonomy" id="1751071"/>
    <lineage>
        <taxon>Bacteria</taxon>
        <taxon>Pseudomonadati</taxon>
        <taxon>Bacteroidota</taxon>
        <taxon>Chitinophagia</taxon>
        <taxon>Chitinophagales</taxon>
        <taxon>Chitinophagaceae</taxon>
        <taxon>Sediminibacterium</taxon>
    </lineage>
</organism>
<comment type="similarity">
    <text evidence="1">Belongs to the UPF0145 family.</text>
</comment>
<name>A0AAT9GI80_9BACT</name>
<gene>
    <name evidence="2" type="ORF">KACHI17_11740</name>
</gene>
<dbReference type="RefSeq" id="WP_353550578.1">
    <property type="nucleotide sequence ID" value="NZ_AP029612.1"/>
</dbReference>
<dbReference type="Gene3D" id="3.30.110.70">
    <property type="entry name" value="Hypothetical protein apc22750. Chain B"/>
    <property type="match status" value="1"/>
</dbReference>